<feature type="transmembrane region" description="Helical" evidence="1">
    <location>
        <begin position="141"/>
        <end position="160"/>
    </location>
</feature>
<dbReference type="EMBL" id="SLVV01000018">
    <property type="protein sequence ID" value="TCN18922.1"/>
    <property type="molecule type" value="Genomic_DNA"/>
</dbReference>
<dbReference type="RefSeq" id="WP_132011343.1">
    <property type="nucleotide sequence ID" value="NZ_JABUHM010000019.1"/>
</dbReference>
<accession>A0A4R2B0H6</accession>
<keyword evidence="1" id="KW-1133">Transmembrane helix</keyword>
<evidence type="ECO:0000256" key="1">
    <source>
        <dbReference type="SAM" id="Phobius"/>
    </source>
</evidence>
<sequence length="247" mass="28507">MFKDVLWTDWLKLKNFITIWLIILIVPLFFTVMGVVNYATNIHVFEENGMVGWMGAWTQVEFLYGMVLCPLLSSVYLAILCRFEHANGGWKQLLSYPIPKTDFYLSKLIWGWLLVGITNIVLFLYFLVIGKIMGVTGEFPFLEFLGLFLRGWLAILPLIALQTWLATQSKNFALPVALNFAFIIPNIFVSSSKYGKYYPWSQPVYAMTPENQVGFTQSIQDLYIAVLAGFLLFSFMGIWHFMRTEIK</sequence>
<keyword evidence="3" id="KW-1185">Reference proteome</keyword>
<evidence type="ECO:0000313" key="3">
    <source>
        <dbReference type="Proteomes" id="UP000295689"/>
    </source>
</evidence>
<keyword evidence="1" id="KW-0472">Membrane</keyword>
<protein>
    <recommendedName>
        <fullName evidence="4">ABC-2 type transport system permease protein</fullName>
    </recommendedName>
</protein>
<feature type="transmembrane region" description="Helical" evidence="1">
    <location>
        <begin position="172"/>
        <end position="189"/>
    </location>
</feature>
<comment type="caution">
    <text evidence="2">The sequence shown here is derived from an EMBL/GenBank/DDBJ whole genome shotgun (WGS) entry which is preliminary data.</text>
</comment>
<gene>
    <name evidence="2" type="ORF">EV146_1189</name>
</gene>
<feature type="transmembrane region" description="Helical" evidence="1">
    <location>
        <begin position="104"/>
        <end position="129"/>
    </location>
</feature>
<feature type="transmembrane region" description="Helical" evidence="1">
    <location>
        <begin position="62"/>
        <end position="83"/>
    </location>
</feature>
<evidence type="ECO:0008006" key="4">
    <source>
        <dbReference type="Google" id="ProtNLM"/>
    </source>
</evidence>
<name>A0A4R2B0H6_9BACI</name>
<evidence type="ECO:0000313" key="2">
    <source>
        <dbReference type="EMBL" id="TCN18922.1"/>
    </source>
</evidence>
<dbReference type="AlphaFoldDB" id="A0A4R2B0H6"/>
<feature type="transmembrane region" description="Helical" evidence="1">
    <location>
        <begin position="222"/>
        <end position="242"/>
    </location>
</feature>
<feature type="transmembrane region" description="Helical" evidence="1">
    <location>
        <begin position="20"/>
        <end position="42"/>
    </location>
</feature>
<reference evidence="2 3" key="1">
    <citation type="journal article" date="2015" name="Stand. Genomic Sci.">
        <title>Genomic Encyclopedia of Bacterial and Archaeal Type Strains, Phase III: the genomes of soil and plant-associated and newly described type strains.</title>
        <authorList>
            <person name="Whitman W.B."/>
            <person name="Woyke T."/>
            <person name="Klenk H.P."/>
            <person name="Zhou Y."/>
            <person name="Lilburn T.G."/>
            <person name="Beck B.J."/>
            <person name="De Vos P."/>
            <person name="Vandamme P."/>
            <person name="Eisen J.A."/>
            <person name="Garrity G."/>
            <person name="Hugenholtz P."/>
            <person name="Kyrpides N.C."/>
        </authorList>
    </citation>
    <scope>NUCLEOTIDE SEQUENCE [LARGE SCALE GENOMIC DNA]</scope>
    <source>
        <strain evidence="2 3">CV53</strain>
    </source>
</reference>
<keyword evidence="1" id="KW-0812">Transmembrane</keyword>
<dbReference type="CDD" id="cd21809">
    <property type="entry name" value="ABC-2_lan_permease-like"/>
    <property type="match status" value="1"/>
</dbReference>
<dbReference type="Proteomes" id="UP000295689">
    <property type="component" value="Unassembled WGS sequence"/>
</dbReference>
<organism evidence="2 3">
    <name type="scientific">Mesobacillus foraminis</name>
    <dbReference type="NCBI Taxonomy" id="279826"/>
    <lineage>
        <taxon>Bacteria</taxon>
        <taxon>Bacillati</taxon>
        <taxon>Bacillota</taxon>
        <taxon>Bacilli</taxon>
        <taxon>Bacillales</taxon>
        <taxon>Bacillaceae</taxon>
        <taxon>Mesobacillus</taxon>
    </lineage>
</organism>
<proteinExistence type="predicted"/>
<dbReference type="Pfam" id="PF12730">
    <property type="entry name" value="ABC2_membrane_4"/>
    <property type="match status" value="1"/>
</dbReference>